<dbReference type="GO" id="GO:0010970">
    <property type="term" value="P:transport along microtubule"/>
    <property type="evidence" value="ECO:0007669"/>
    <property type="project" value="TreeGrafter"/>
</dbReference>
<evidence type="ECO:0000313" key="8">
    <source>
        <dbReference type="EMBL" id="EGG09671.1"/>
    </source>
</evidence>
<comment type="subcellular location">
    <subcellularLocation>
        <location evidence="1">Cytoplasm</location>
    </subcellularLocation>
</comment>
<dbReference type="EMBL" id="GL883096">
    <property type="protein sequence ID" value="EGG09671.1"/>
    <property type="molecule type" value="Genomic_DNA"/>
</dbReference>
<dbReference type="AlphaFoldDB" id="F4RCQ2"/>
<dbReference type="OrthoDB" id="366230at2759"/>
<evidence type="ECO:0000313" key="9">
    <source>
        <dbReference type="Proteomes" id="UP000001072"/>
    </source>
</evidence>
<evidence type="ECO:0000256" key="2">
    <source>
        <dbReference type="ARBA" id="ARBA00022490"/>
    </source>
</evidence>
<dbReference type="SMART" id="SM00320">
    <property type="entry name" value="WD40"/>
    <property type="match status" value="6"/>
</dbReference>
<dbReference type="GO" id="GO:0045504">
    <property type="term" value="F:dynein heavy chain binding"/>
    <property type="evidence" value="ECO:0007669"/>
    <property type="project" value="TreeGrafter"/>
</dbReference>
<dbReference type="KEGG" id="mlr:MELLADRAFT_34152"/>
<dbReference type="PANTHER" id="PTHR12442:SF22">
    <property type="entry name" value="CYTOPLASMIC DYNEIN 1 INTERMEDIATE CHAIN-RELATED"/>
    <property type="match status" value="1"/>
</dbReference>
<feature type="compositionally biased region" description="Low complexity" evidence="7">
    <location>
        <begin position="361"/>
        <end position="375"/>
    </location>
</feature>
<keyword evidence="3 5" id="KW-0853">WD repeat</keyword>
<dbReference type="Gene3D" id="2.130.10.10">
    <property type="entry name" value="YVTN repeat-like/Quinoprotein amine dehydrogenase"/>
    <property type="match status" value="2"/>
</dbReference>
<gene>
    <name evidence="8" type="ORF">MELLADRAFT_34152</name>
</gene>
<proteinExistence type="predicted"/>
<dbReference type="SUPFAM" id="SSF50978">
    <property type="entry name" value="WD40 repeat-like"/>
    <property type="match status" value="1"/>
</dbReference>
<evidence type="ECO:0000256" key="1">
    <source>
        <dbReference type="ARBA" id="ARBA00004496"/>
    </source>
</evidence>
<dbReference type="Proteomes" id="UP000001072">
    <property type="component" value="Unassembled WGS sequence"/>
</dbReference>
<keyword evidence="4" id="KW-0677">Repeat</keyword>
<dbReference type="GeneID" id="18927367"/>
<feature type="compositionally biased region" description="Polar residues" evidence="7">
    <location>
        <begin position="383"/>
        <end position="398"/>
    </location>
</feature>
<dbReference type="RefSeq" id="XP_007406725.1">
    <property type="nucleotide sequence ID" value="XM_007406663.1"/>
</dbReference>
<keyword evidence="2" id="KW-0963">Cytoplasm</keyword>
<dbReference type="PANTHER" id="PTHR12442">
    <property type="entry name" value="DYNEIN INTERMEDIATE CHAIN"/>
    <property type="match status" value="1"/>
</dbReference>
<organism evidence="9">
    <name type="scientific">Melampsora larici-populina (strain 98AG31 / pathotype 3-4-7)</name>
    <name type="common">Poplar leaf rust fungus</name>
    <dbReference type="NCBI Taxonomy" id="747676"/>
    <lineage>
        <taxon>Eukaryota</taxon>
        <taxon>Fungi</taxon>
        <taxon>Dikarya</taxon>
        <taxon>Basidiomycota</taxon>
        <taxon>Pucciniomycotina</taxon>
        <taxon>Pucciniomycetes</taxon>
        <taxon>Pucciniales</taxon>
        <taxon>Melampsoraceae</taxon>
        <taxon>Melampsora</taxon>
    </lineage>
</organism>
<dbReference type="PROSITE" id="PS50082">
    <property type="entry name" value="WD_REPEATS_2"/>
    <property type="match status" value="1"/>
</dbReference>
<evidence type="ECO:0008006" key="10">
    <source>
        <dbReference type="Google" id="ProtNLM"/>
    </source>
</evidence>
<dbReference type="InterPro" id="IPR015943">
    <property type="entry name" value="WD40/YVTN_repeat-like_dom_sf"/>
</dbReference>
<dbReference type="GO" id="GO:0005737">
    <property type="term" value="C:cytoplasm"/>
    <property type="evidence" value="ECO:0007669"/>
    <property type="project" value="UniProtKB-SubCell"/>
</dbReference>
<evidence type="ECO:0000256" key="3">
    <source>
        <dbReference type="ARBA" id="ARBA00022574"/>
    </source>
</evidence>
<feature type="region of interest" description="Disordered" evidence="7">
    <location>
        <begin position="358"/>
        <end position="398"/>
    </location>
</feature>
<evidence type="ECO:0000256" key="7">
    <source>
        <dbReference type="SAM" id="MobiDB-lite"/>
    </source>
</evidence>
<reference evidence="9" key="1">
    <citation type="journal article" date="2011" name="Proc. Natl. Acad. Sci. U.S.A.">
        <title>Obligate biotrophy features unraveled by the genomic analysis of rust fungi.</title>
        <authorList>
            <person name="Duplessis S."/>
            <person name="Cuomo C.A."/>
            <person name="Lin Y.-C."/>
            <person name="Aerts A."/>
            <person name="Tisserant E."/>
            <person name="Veneault-Fourrey C."/>
            <person name="Joly D.L."/>
            <person name="Hacquard S."/>
            <person name="Amselem J."/>
            <person name="Cantarel B.L."/>
            <person name="Chiu R."/>
            <person name="Coutinho P.M."/>
            <person name="Feau N."/>
            <person name="Field M."/>
            <person name="Frey P."/>
            <person name="Gelhaye E."/>
            <person name="Goldberg J."/>
            <person name="Grabherr M.G."/>
            <person name="Kodira C.D."/>
            <person name="Kohler A."/>
            <person name="Kuees U."/>
            <person name="Lindquist E.A."/>
            <person name="Lucas S.M."/>
            <person name="Mago R."/>
            <person name="Mauceli E."/>
            <person name="Morin E."/>
            <person name="Murat C."/>
            <person name="Pangilinan J.L."/>
            <person name="Park R."/>
            <person name="Pearson M."/>
            <person name="Quesneville H."/>
            <person name="Rouhier N."/>
            <person name="Sakthikumar S."/>
            <person name="Salamov A.A."/>
            <person name="Schmutz J."/>
            <person name="Selles B."/>
            <person name="Shapiro H."/>
            <person name="Tanguay P."/>
            <person name="Tuskan G.A."/>
            <person name="Henrissat B."/>
            <person name="Van de Peer Y."/>
            <person name="Rouze P."/>
            <person name="Ellis J.G."/>
            <person name="Dodds P.N."/>
            <person name="Schein J.E."/>
            <person name="Zhong S."/>
            <person name="Hamelin R.C."/>
            <person name="Grigoriev I.V."/>
            <person name="Szabo L.J."/>
            <person name="Martin F."/>
        </authorList>
    </citation>
    <scope>NUCLEOTIDE SEQUENCE [LARGE SCALE GENOMIC DNA]</scope>
    <source>
        <strain evidence="9">98AG31 / pathotype 3-4-7</strain>
    </source>
</reference>
<evidence type="ECO:0000256" key="6">
    <source>
        <dbReference type="SAM" id="Coils"/>
    </source>
</evidence>
<dbReference type="InterPro" id="IPR036322">
    <property type="entry name" value="WD40_repeat_dom_sf"/>
</dbReference>
<protein>
    <recommendedName>
        <fullName evidence="10">Cytoplasmic dynein intermediate chain</fullName>
    </recommendedName>
</protein>
<dbReference type="STRING" id="747676.F4RCQ2"/>
<dbReference type="InterPro" id="IPR050687">
    <property type="entry name" value="Dynein_IC"/>
</dbReference>
<dbReference type="GO" id="GO:0045503">
    <property type="term" value="F:dynein light chain binding"/>
    <property type="evidence" value="ECO:0007669"/>
    <property type="project" value="TreeGrafter"/>
</dbReference>
<name>F4RCQ2_MELLP</name>
<dbReference type="FunCoup" id="F4RCQ2">
    <property type="interactions" value="96"/>
</dbReference>
<dbReference type="GO" id="GO:0005868">
    <property type="term" value="C:cytoplasmic dynein complex"/>
    <property type="evidence" value="ECO:0007669"/>
    <property type="project" value="TreeGrafter"/>
</dbReference>
<keyword evidence="6" id="KW-0175">Coiled coil</keyword>
<dbReference type="FunFam" id="2.130.10.10:FF:001070">
    <property type="entry name" value="Dynein intermediate chain, cytosolic"/>
    <property type="match status" value="1"/>
</dbReference>
<feature type="repeat" description="WD" evidence="5">
    <location>
        <begin position="319"/>
        <end position="366"/>
    </location>
</feature>
<dbReference type="HOGENOM" id="CLU_012999_0_1_1"/>
<dbReference type="FunFam" id="2.130.10.10:FF:000414">
    <property type="entry name" value="Cytoplasmic dynein intermediate chain"/>
    <property type="match status" value="1"/>
</dbReference>
<dbReference type="eggNOG" id="KOG1587">
    <property type="taxonomic scope" value="Eukaryota"/>
</dbReference>
<accession>F4RCQ2</accession>
<dbReference type="InterPro" id="IPR001680">
    <property type="entry name" value="WD40_rpt"/>
</dbReference>
<dbReference type="Pfam" id="PF00400">
    <property type="entry name" value="WD40"/>
    <property type="match status" value="2"/>
</dbReference>
<dbReference type="InParanoid" id="F4RCQ2"/>
<feature type="coiled-coil region" evidence="6">
    <location>
        <begin position="24"/>
        <end position="55"/>
    </location>
</feature>
<keyword evidence="9" id="KW-1185">Reference proteome</keyword>
<sequence length="518" mass="58430">MIEGQDGITTINNVNEDEMRIRLIKEIEAERIQLEKEIKEEQRRLEKELEEDRLRASLYSATEFNDFLESSSKIIQRALSDGYDYLKDYSINFDIFSDDREGKRVKQTCVFHDERLLKNRSVTDLDWSSKNHELSLASYNKNPSGINEPDGIVCIWNLHLLDRPEYTFHSQSDVLSVTFSPFHPNLVIGGTYSGQILMWDIRQRKQLPVLKTPLSSSGHTHPVYSISIVGTQNSHNLLSISTDGTICSWVLDMLAQPQDLIEVINPTHHRTDEMSPTCFGLPSTELNTIWFGTEEGNLYEANRYDRAGLKSGLNQNLVYKGHSGPILGIDFHPMSGPVDFSDLFLTCGVDWTVKLWRPKGNNNTKTETESTSSVNRSGPRHSTGATSGSNNPSNTISPIHSFEEADDYIFDVRWHPTHPAVFGTVDGSGKFNLWNLNTDIEVPTVSTTVNPTQPKGLNKLSWDKREGKKVAIGSSDGKVYVYDIGDLALPKENEWDQMRKTFSNIVGNNNSISALDVR</sequence>
<evidence type="ECO:0000256" key="4">
    <source>
        <dbReference type="ARBA" id="ARBA00022737"/>
    </source>
</evidence>
<dbReference type="VEuPathDB" id="FungiDB:MELLADRAFT_34152"/>
<evidence type="ECO:0000256" key="5">
    <source>
        <dbReference type="PROSITE-ProRule" id="PRU00221"/>
    </source>
</evidence>